<dbReference type="SUPFAM" id="SSF53795">
    <property type="entry name" value="PEP carboxykinase-like"/>
    <property type="match status" value="1"/>
</dbReference>
<evidence type="ECO:0000313" key="2">
    <source>
        <dbReference type="Proteomes" id="UP000228755"/>
    </source>
</evidence>
<keyword evidence="2" id="KW-1185">Reference proteome</keyword>
<organism evidence="1 2">
    <name type="scientific">Bifidobacterium scaligerum</name>
    <dbReference type="NCBI Taxonomy" id="2052656"/>
    <lineage>
        <taxon>Bacteria</taxon>
        <taxon>Bacillati</taxon>
        <taxon>Actinomycetota</taxon>
        <taxon>Actinomycetes</taxon>
        <taxon>Bifidobacteriales</taxon>
        <taxon>Bifidobacteriaceae</taxon>
        <taxon>Bifidobacterium</taxon>
    </lineage>
</organism>
<dbReference type="EMBL" id="PGLQ01000005">
    <property type="protein sequence ID" value="PJM78659.1"/>
    <property type="molecule type" value="Genomic_DNA"/>
</dbReference>
<dbReference type="RefSeq" id="WP_133119408.1">
    <property type="nucleotide sequence ID" value="NZ_PGLQ01000005.1"/>
</dbReference>
<reference evidence="1 2" key="1">
    <citation type="submission" date="2017-11" db="EMBL/GenBank/DDBJ databases">
        <title>Draft genome sequences of strains TRE 1, TRE D, TRE H and TRI 7, isolated from tamarins, belonging to four potential novel Bifidobacterium species.</title>
        <authorList>
            <person name="Mattarelli P."/>
            <person name="Modesto M."/>
            <person name="Bonetti A."/>
            <person name="Puglisi E."/>
            <person name="Morelli L."/>
        </authorList>
    </citation>
    <scope>NUCLEOTIDE SEQUENCE [LARGE SCALE GENOMIC DNA]</scope>
    <source>
        <strain evidence="2">TRED</strain>
    </source>
</reference>
<name>A0A2M9HPF9_9BIFI</name>
<comment type="caution">
    <text evidence="1">The sequence shown here is derived from an EMBL/GenBank/DDBJ whole genome shotgun (WGS) entry which is preliminary data.</text>
</comment>
<dbReference type="AlphaFoldDB" id="A0A2M9HPF9"/>
<accession>A0A2M9HPF9</accession>
<gene>
    <name evidence="1" type="ORF">CUU80_07920</name>
</gene>
<proteinExistence type="predicted"/>
<evidence type="ECO:0000313" key="1">
    <source>
        <dbReference type="EMBL" id="PJM78659.1"/>
    </source>
</evidence>
<dbReference type="Proteomes" id="UP000228755">
    <property type="component" value="Unassembled WGS sequence"/>
</dbReference>
<evidence type="ECO:0008006" key="3">
    <source>
        <dbReference type="Google" id="ProtNLM"/>
    </source>
</evidence>
<protein>
    <recommendedName>
        <fullName evidence="3">SynChlorMet cassette protein ScmC</fullName>
    </recommendedName>
</protein>
<dbReference type="OrthoDB" id="384098at2"/>
<sequence length="279" mass="31278">MADYLLRMADLTIAVHSIHDRLAQQGKAYLLPSNGFDRDSAISDLSVYITQADIERERSLSETGNWDDSYLETLAILRKIAETIPTFRRLVFHGATISYANHAYIFTAPSGTGKTTHIRLWKRLFGDEVSVINGDKPILKIDSPRIVAYGTPWAGKERWETNMQAPVAGICIVTRACEKDTYHDDMKHSIDSTRFTDEHGIANSCTRIKPDEALPLILRQTYMPTDPKSAIATLDLLDSLLRDIPIYRLRCTISKAAVRASSSAMVHGAHQFISSINFH</sequence>